<feature type="domain" description="Carbohydrate kinase FGGY N-terminal" evidence="1">
    <location>
        <begin position="1"/>
        <end position="45"/>
    </location>
</feature>
<evidence type="ECO:0000259" key="1">
    <source>
        <dbReference type="Pfam" id="PF00370"/>
    </source>
</evidence>
<dbReference type="GO" id="GO:0005975">
    <property type="term" value="P:carbohydrate metabolic process"/>
    <property type="evidence" value="ECO:0007669"/>
    <property type="project" value="InterPro"/>
</dbReference>
<dbReference type="AlphaFoldDB" id="A0A5C5A8U7"/>
<name>A0A5C5A8U7_9BACI</name>
<comment type="caution">
    <text evidence="2">The sequence shown here is derived from an EMBL/GenBank/DDBJ whole genome shotgun (WGS) entry which is preliminary data.</text>
</comment>
<dbReference type="Pfam" id="PF00370">
    <property type="entry name" value="FGGY_N"/>
    <property type="match status" value="1"/>
</dbReference>
<dbReference type="SUPFAM" id="SSF53067">
    <property type="entry name" value="Actin-like ATPase domain"/>
    <property type="match status" value="1"/>
</dbReference>
<evidence type="ECO:0000313" key="2">
    <source>
        <dbReference type="EMBL" id="TNP15544.1"/>
    </source>
</evidence>
<keyword evidence="2" id="KW-0418">Kinase</keyword>
<evidence type="ECO:0000313" key="3">
    <source>
        <dbReference type="Proteomes" id="UP000312495"/>
    </source>
</evidence>
<keyword evidence="2" id="KW-0808">Transferase</keyword>
<organism evidence="2 3">
    <name type="scientific">Bacillus tropicus</name>
    <dbReference type="NCBI Taxonomy" id="2026188"/>
    <lineage>
        <taxon>Bacteria</taxon>
        <taxon>Bacillati</taxon>
        <taxon>Bacillota</taxon>
        <taxon>Bacilli</taxon>
        <taxon>Bacillales</taxon>
        <taxon>Bacillaceae</taxon>
        <taxon>Bacillus</taxon>
        <taxon>Bacillus cereus group</taxon>
    </lineage>
</organism>
<dbReference type="InterPro" id="IPR018484">
    <property type="entry name" value="FGGY_N"/>
</dbReference>
<sequence>MHALIAVDENGAPLTRSIIWADNRSTKQAEDLLQHMNGHDIYRRTDPLSVVG</sequence>
<accession>A0A5C5A8U7</accession>
<protein>
    <submittedName>
        <fullName evidence="2">Gluconokinase</fullName>
    </submittedName>
</protein>
<dbReference type="InterPro" id="IPR043129">
    <property type="entry name" value="ATPase_NBD"/>
</dbReference>
<proteinExistence type="predicted"/>
<dbReference type="Proteomes" id="UP000312495">
    <property type="component" value="Unassembled WGS sequence"/>
</dbReference>
<reference evidence="2 3" key="1">
    <citation type="submission" date="2019-06" db="EMBL/GenBank/DDBJ databases">
        <title>Biocontrol Bacillus strains from Vietnam.</title>
        <authorList>
            <person name="Borriss R."/>
            <person name="Lasch P."/>
            <person name="Thanh Tam L.T."/>
            <person name="Luong P.T."/>
            <person name="Phuong Thao L.T."/>
            <person name="Kim Chung L.T."/>
        </authorList>
    </citation>
    <scope>NUCLEOTIDE SEQUENCE [LARGE SCALE GENOMIC DNA]</scope>
    <source>
        <strain evidence="2 3">SN1</strain>
    </source>
</reference>
<gene>
    <name evidence="2" type="ORF">FHY71_12160</name>
</gene>
<dbReference type="Gene3D" id="3.30.420.40">
    <property type="match status" value="1"/>
</dbReference>
<dbReference type="EMBL" id="VEPV01000003">
    <property type="protein sequence ID" value="TNP15544.1"/>
    <property type="molecule type" value="Genomic_DNA"/>
</dbReference>
<dbReference type="GO" id="GO:0016301">
    <property type="term" value="F:kinase activity"/>
    <property type="evidence" value="ECO:0007669"/>
    <property type="project" value="UniProtKB-KW"/>
</dbReference>